<evidence type="ECO:0000313" key="2">
    <source>
        <dbReference type="Proteomes" id="UP001165393"/>
    </source>
</evidence>
<dbReference type="RefSeq" id="WP_251261865.1">
    <property type="nucleotide sequence ID" value="NZ_JAMQGP010000006.1"/>
</dbReference>
<reference evidence="1 2" key="1">
    <citation type="journal article" date="2013" name="Antonie Van Leeuwenhoek">
        <title>Echinimonas agarilytica gen. nov., sp. nov., a new gammaproteobacterium isolated from the sea urchin Strongylocentrotus intermedius.</title>
        <authorList>
            <person name="Nedashkovskaya O.I."/>
            <person name="Stenkova A.M."/>
            <person name="Zhukova N.V."/>
            <person name="Van Trappen S."/>
            <person name="Lee J.S."/>
            <person name="Kim S.B."/>
        </authorList>
    </citation>
    <scope>NUCLEOTIDE SEQUENCE [LARGE SCALE GENOMIC DNA]</scope>
    <source>
        <strain evidence="1 2">KMM 6351</strain>
    </source>
</reference>
<gene>
    <name evidence="1" type="ORF">NAF29_12230</name>
</gene>
<accession>A0AA41W786</accession>
<keyword evidence="2" id="KW-1185">Reference proteome</keyword>
<protein>
    <submittedName>
        <fullName evidence="1">Uncharacterized protein</fullName>
    </submittedName>
</protein>
<organism evidence="1 2">
    <name type="scientific">Echinimonas agarilytica</name>
    <dbReference type="NCBI Taxonomy" id="1215918"/>
    <lineage>
        <taxon>Bacteria</taxon>
        <taxon>Pseudomonadati</taxon>
        <taxon>Pseudomonadota</taxon>
        <taxon>Gammaproteobacteria</taxon>
        <taxon>Alteromonadales</taxon>
        <taxon>Echinimonadaceae</taxon>
        <taxon>Echinimonas</taxon>
    </lineage>
</organism>
<proteinExistence type="predicted"/>
<dbReference type="AlphaFoldDB" id="A0AA41W786"/>
<evidence type="ECO:0000313" key="1">
    <source>
        <dbReference type="EMBL" id="MCM2680430.1"/>
    </source>
</evidence>
<dbReference type="Proteomes" id="UP001165393">
    <property type="component" value="Unassembled WGS sequence"/>
</dbReference>
<sequence length="97" mass="11282">MQSTTEMTCLDESTIEKITEFVEARGCREVIRPRLLEHWPQFRFIFCSEDDMEDKTAYKEYKGFSVFLMAAGMGCARLTHTPQQAIGLIIAEHETEW</sequence>
<comment type="caution">
    <text evidence="1">The sequence shown here is derived from an EMBL/GenBank/DDBJ whole genome shotgun (WGS) entry which is preliminary data.</text>
</comment>
<name>A0AA41W786_9GAMM</name>
<dbReference type="EMBL" id="JAMQGP010000006">
    <property type="protein sequence ID" value="MCM2680430.1"/>
    <property type="molecule type" value="Genomic_DNA"/>
</dbReference>